<protein>
    <submittedName>
        <fullName evidence="3">DEAD/DEAH box helicase</fullName>
    </submittedName>
</protein>
<dbReference type="EMBL" id="BAAAQA010000002">
    <property type="protein sequence ID" value="GAA2108773.1"/>
    <property type="molecule type" value="Genomic_DNA"/>
</dbReference>
<dbReference type="PANTHER" id="PTHR47396:SF2">
    <property type="entry name" value="HELICASE ATP-BINDING DOMAIN-CONTAINING PROTEIN"/>
    <property type="match status" value="1"/>
</dbReference>
<dbReference type="InterPro" id="IPR014001">
    <property type="entry name" value="Helicase_ATP-bd"/>
</dbReference>
<keyword evidence="3" id="KW-0547">Nucleotide-binding</keyword>
<organism evidence="3 4">
    <name type="scientific">Kocuria atrinae</name>
    <dbReference type="NCBI Taxonomy" id="592377"/>
    <lineage>
        <taxon>Bacteria</taxon>
        <taxon>Bacillati</taxon>
        <taxon>Actinomycetota</taxon>
        <taxon>Actinomycetes</taxon>
        <taxon>Micrococcales</taxon>
        <taxon>Micrococcaceae</taxon>
        <taxon>Kocuria</taxon>
    </lineage>
</organism>
<dbReference type="InterPro" id="IPR027417">
    <property type="entry name" value="P-loop_NTPase"/>
</dbReference>
<gene>
    <name evidence="3" type="ORF">GCM10009824_02240</name>
</gene>
<dbReference type="PANTHER" id="PTHR47396">
    <property type="entry name" value="TYPE I RESTRICTION ENZYME ECOKI R PROTEIN"/>
    <property type="match status" value="1"/>
</dbReference>
<dbReference type="InterPro" id="IPR006935">
    <property type="entry name" value="Helicase/UvrB_N"/>
</dbReference>
<dbReference type="RefSeq" id="WP_344223227.1">
    <property type="nucleotide sequence ID" value="NZ_BAAAQA010000002.1"/>
</dbReference>
<dbReference type="Gene3D" id="3.40.50.300">
    <property type="entry name" value="P-loop containing nucleotide triphosphate hydrolases"/>
    <property type="match status" value="2"/>
</dbReference>
<evidence type="ECO:0000259" key="2">
    <source>
        <dbReference type="PROSITE" id="PS51192"/>
    </source>
</evidence>
<keyword evidence="3" id="KW-0378">Hydrolase</keyword>
<keyword evidence="3" id="KW-0067">ATP-binding</keyword>
<reference evidence="4" key="1">
    <citation type="journal article" date="2019" name="Int. J. Syst. Evol. Microbiol.">
        <title>The Global Catalogue of Microorganisms (GCM) 10K type strain sequencing project: providing services to taxonomists for standard genome sequencing and annotation.</title>
        <authorList>
            <consortium name="The Broad Institute Genomics Platform"/>
            <consortium name="The Broad Institute Genome Sequencing Center for Infectious Disease"/>
            <person name="Wu L."/>
            <person name="Ma J."/>
        </authorList>
    </citation>
    <scope>NUCLEOTIDE SEQUENCE [LARGE SCALE GENOMIC DNA]</scope>
    <source>
        <strain evidence="4">JCM 15914</strain>
    </source>
</reference>
<keyword evidence="3" id="KW-0347">Helicase</keyword>
<dbReference type="InterPro" id="IPR050742">
    <property type="entry name" value="Helicase_Restrict-Modif_Enz"/>
</dbReference>
<dbReference type="Proteomes" id="UP001500166">
    <property type="component" value="Unassembled WGS sequence"/>
</dbReference>
<dbReference type="SUPFAM" id="SSF52540">
    <property type="entry name" value="P-loop containing nucleoside triphosphate hydrolases"/>
    <property type="match status" value="2"/>
</dbReference>
<evidence type="ECO:0000256" key="1">
    <source>
        <dbReference type="SAM" id="MobiDB-lite"/>
    </source>
</evidence>
<name>A0ABP5IYE0_9MICC</name>
<proteinExistence type="predicted"/>
<dbReference type="Pfam" id="PF04851">
    <property type="entry name" value="ResIII"/>
    <property type="match status" value="1"/>
</dbReference>
<evidence type="ECO:0000313" key="3">
    <source>
        <dbReference type="EMBL" id="GAA2108773.1"/>
    </source>
</evidence>
<evidence type="ECO:0000313" key="4">
    <source>
        <dbReference type="Proteomes" id="UP001500166"/>
    </source>
</evidence>
<accession>A0ABP5IYE0</accession>
<feature type="region of interest" description="Disordered" evidence="1">
    <location>
        <begin position="531"/>
        <end position="555"/>
    </location>
</feature>
<feature type="compositionally biased region" description="Basic and acidic residues" evidence="1">
    <location>
        <begin position="531"/>
        <end position="545"/>
    </location>
</feature>
<comment type="caution">
    <text evidence="3">The sequence shown here is derived from an EMBL/GenBank/DDBJ whole genome shotgun (WGS) entry which is preliminary data.</text>
</comment>
<dbReference type="SMART" id="SM00487">
    <property type="entry name" value="DEXDc"/>
    <property type="match status" value="1"/>
</dbReference>
<dbReference type="GO" id="GO:0004386">
    <property type="term" value="F:helicase activity"/>
    <property type="evidence" value="ECO:0007669"/>
    <property type="project" value="UniProtKB-KW"/>
</dbReference>
<feature type="domain" description="Helicase ATP-binding" evidence="2">
    <location>
        <begin position="60"/>
        <end position="219"/>
    </location>
</feature>
<dbReference type="PROSITE" id="PS51192">
    <property type="entry name" value="HELICASE_ATP_BIND_1"/>
    <property type="match status" value="1"/>
</dbReference>
<sequence>MSFVTWSVRHVRGEDEHYVSEGDQLDLFGAAADLPPAYPDRAAWGTAPKLRAWQAEAIRRYEETQPRDFMAVATPGAGKTTFALTVAKKLHDSGKIQRITVVTPTEHLKRQWADAAARVGLALDPNFKNADGSHGFAYMGAAVTYAQVANKPLLHRARTEAGRTLVIMDEIHHAGDALSWGDGLREAFEPAARRLALTGTPFRSDTSPIPFVTYQEDRDGIRRSTADYTYGYGDALKDHVVRPVIFMAYSGQMRWRTSAGEEMAAQLGEGFTKDITSQAWRTALDPNGHWIPSVLHAADQRLTQVRRTVPDAGGLVIATDHQDAKAYAEQLKLITGRRPTVVLSDDKTASSKIDEFSESEERWMVAVRMVSEGVDVPRLAVGVYATSTSTPLFFAQAVGRFVRARKRGETASVFLPSVPALMGLANSMEEERDHALDKPKNMPGVVDFDQPMESGWDDDLLEEANREEKASGALAQGNFEALDSDASFHGVLFDGGAFGGGVAVGSEEEADFLGIPGLLDAEQVSTLLRERQTRHAQRRSGDSHPEPPAPAVPDHRRLKELRSQLSKNVSAWSARTGTPHGIIHNQLREKCGGPAVAQASEEQITARLALLQRWFIGRK</sequence>
<keyword evidence="4" id="KW-1185">Reference proteome</keyword>